<keyword evidence="1" id="KW-0472">Membrane</keyword>
<feature type="transmembrane region" description="Helical" evidence="1">
    <location>
        <begin position="117"/>
        <end position="143"/>
    </location>
</feature>
<dbReference type="InterPro" id="IPR002656">
    <property type="entry name" value="Acyl_transf_3_dom"/>
</dbReference>
<feature type="transmembrane region" description="Helical" evidence="1">
    <location>
        <begin position="253"/>
        <end position="273"/>
    </location>
</feature>
<dbReference type="GO" id="GO:0016747">
    <property type="term" value="F:acyltransferase activity, transferring groups other than amino-acyl groups"/>
    <property type="evidence" value="ECO:0007669"/>
    <property type="project" value="InterPro"/>
</dbReference>
<accession>A0AAW3FBQ6</accession>
<dbReference type="PANTHER" id="PTHR37312">
    <property type="entry name" value="MEMBRANE-BOUND ACYLTRANSFERASE YKRP-RELATED"/>
    <property type="match status" value="1"/>
</dbReference>
<protein>
    <recommendedName>
        <fullName evidence="2">Acyltransferase 3 domain-containing protein</fullName>
    </recommendedName>
</protein>
<comment type="caution">
    <text evidence="3">The sequence shown here is derived from an EMBL/GenBank/DDBJ whole genome shotgun (WGS) entry which is preliminary data.</text>
</comment>
<feature type="transmembrane region" description="Helical" evidence="1">
    <location>
        <begin position="47"/>
        <end position="64"/>
    </location>
</feature>
<dbReference type="EMBL" id="JRNJ01000108">
    <property type="protein sequence ID" value="KGF24286.1"/>
    <property type="molecule type" value="Genomic_DNA"/>
</dbReference>
<feature type="transmembrane region" description="Helical" evidence="1">
    <location>
        <begin position="202"/>
        <end position="222"/>
    </location>
</feature>
<dbReference type="InterPro" id="IPR052734">
    <property type="entry name" value="Nod_factor_acetyltransferase"/>
</dbReference>
<evidence type="ECO:0000256" key="1">
    <source>
        <dbReference type="SAM" id="Phobius"/>
    </source>
</evidence>
<dbReference type="Pfam" id="PF01757">
    <property type="entry name" value="Acyl_transf_3"/>
    <property type="match status" value="1"/>
</dbReference>
<keyword evidence="1" id="KW-1133">Transmembrane helix</keyword>
<evidence type="ECO:0000313" key="3">
    <source>
        <dbReference type="EMBL" id="KGF24286.1"/>
    </source>
</evidence>
<dbReference type="RefSeq" id="WP_036871513.1">
    <property type="nucleotide sequence ID" value="NZ_JRNJ01000108.1"/>
</dbReference>
<dbReference type="AlphaFoldDB" id="A0AAW3FBQ6"/>
<organism evidence="3 4">
    <name type="scientific">Prevotella histicola JCM 15637 = DNF00424</name>
    <dbReference type="NCBI Taxonomy" id="1236504"/>
    <lineage>
        <taxon>Bacteria</taxon>
        <taxon>Pseudomonadati</taxon>
        <taxon>Bacteroidota</taxon>
        <taxon>Bacteroidia</taxon>
        <taxon>Bacteroidales</taxon>
        <taxon>Prevotellaceae</taxon>
        <taxon>Prevotella</taxon>
    </lineage>
</organism>
<reference evidence="3 4" key="1">
    <citation type="submission" date="2014-07" db="EMBL/GenBank/DDBJ databases">
        <authorList>
            <person name="McCorrison J."/>
            <person name="Sanka R."/>
            <person name="Torralba M."/>
            <person name="Gillis M."/>
            <person name="Haft D.H."/>
            <person name="Methe B."/>
            <person name="Sutton G."/>
            <person name="Nelson K.E."/>
        </authorList>
    </citation>
    <scope>NUCLEOTIDE SEQUENCE [LARGE SCALE GENOMIC DNA]</scope>
    <source>
        <strain evidence="3 4">DNF00424</strain>
    </source>
</reference>
<name>A0AAW3FBQ6_9BACT</name>
<sequence length="354" mass="41681">MKNERNIYIDVVKGIAIILVVYGHCIEYYSKEYIYDNFFYSDIVHKIIYSFHMPLFMVISGYLFSGTIERYSFPCVLQSRFTKLLLPIFIWNSLFLLIQNFINLLEGRRICSLGEGIWSYFNALWFLWAIFYCSMIVLCVSRWLHDNIYVYIALWIVMLFIPGIYGINLYVYMYPFFVVGYLWNKHHIMGKFKKLFSTKVSIYLLSTLLFLLYVVLCVHYTVHDYIYISGSGILKGLRTTHPYIDFFQLSTNLYRYVIGFVGVSTCCLFMSFVYFKNYKLFNVIIAKLGRKSLGIYIISTIIFNNFILPLLSSDTGIIYSIVALETIGVLLITYMLTILLEKHRTFKMLFLGGR</sequence>
<gene>
    <name evidence="3" type="ORF">HMPREF2132_12715</name>
</gene>
<feature type="transmembrane region" description="Helical" evidence="1">
    <location>
        <begin position="6"/>
        <end position="26"/>
    </location>
</feature>
<evidence type="ECO:0000313" key="4">
    <source>
        <dbReference type="Proteomes" id="UP000029533"/>
    </source>
</evidence>
<feature type="transmembrane region" description="Helical" evidence="1">
    <location>
        <begin position="317"/>
        <end position="340"/>
    </location>
</feature>
<evidence type="ECO:0000259" key="2">
    <source>
        <dbReference type="Pfam" id="PF01757"/>
    </source>
</evidence>
<dbReference type="PANTHER" id="PTHR37312:SF1">
    <property type="entry name" value="MEMBRANE-BOUND ACYLTRANSFERASE YKRP-RELATED"/>
    <property type="match status" value="1"/>
</dbReference>
<feature type="transmembrane region" description="Helical" evidence="1">
    <location>
        <begin position="293"/>
        <end position="311"/>
    </location>
</feature>
<feature type="domain" description="Acyltransferase 3" evidence="2">
    <location>
        <begin position="6"/>
        <end position="335"/>
    </location>
</feature>
<feature type="transmembrane region" description="Helical" evidence="1">
    <location>
        <begin position="149"/>
        <end position="182"/>
    </location>
</feature>
<keyword evidence="1" id="KW-0812">Transmembrane</keyword>
<dbReference type="Proteomes" id="UP000029533">
    <property type="component" value="Unassembled WGS sequence"/>
</dbReference>
<proteinExistence type="predicted"/>
<feature type="transmembrane region" description="Helical" evidence="1">
    <location>
        <begin position="84"/>
        <end position="105"/>
    </location>
</feature>